<dbReference type="EMBL" id="LAZR01004609">
    <property type="protein sequence ID" value="KKN07076.1"/>
    <property type="molecule type" value="Genomic_DNA"/>
</dbReference>
<gene>
    <name evidence="1" type="ORF">LCGC14_1070810</name>
</gene>
<dbReference type="SUPFAM" id="SSF51126">
    <property type="entry name" value="Pectin lyase-like"/>
    <property type="match status" value="1"/>
</dbReference>
<accession>A0A0F9Q1C0</accession>
<evidence type="ECO:0000313" key="1">
    <source>
        <dbReference type="EMBL" id="KKN07076.1"/>
    </source>
</evidence>
<dbReference type="InterPro" id="IPR011050">
    <property type="entry name" value="Pectin_lyase_fold/virulence"/>
</dbReference>
<protein>
    <recommendedName>
        <fullName evidence="2">Right handed beta helix domain-containing protein</fullName>
    </recommendedName>
</protein>
<evidence type="ECO:0008006" key="2">
    <source>
        <dbReference type="Google" id="ProtNLM"/>
    </source>
</evidence>
<name>A0A0F9Q1C0_9ZZZZ</name>
<comment type="caution">
    <text evidence="1">The sequence shown here is derived from an EMBL/GenBank/DDBJ whole genome shotgun (WGS) entry which is preliminary data.</text>
</comment>
<sequence>MKKYLIILLALFMATPCFGYARAANARATFRNGYAWSGHPSKDLATQWAQGIEGQAEVGGRLGTGSVWYVDSGVSASGSGTSWTDAVSTLDAIFALITSDGGASRGDWVMVAEGHNEGGSTAAIFDADVIGVTVEGKGVGSLKPTFDFDGATATCAIGADNVTLINLRFRASTTTVKGEIAQNDLTRALTVDAGADYAHIISCDFGFRESSGDEFLYALVIGAATGTVVEDCFFDSGEEAAAAAIVFAGSDLTVLRNNKIIGDYTIAGIYSATTTNQRLAYEYNELWNGVHSGLNTLPVVSLKAEDTGISRHNEAYCNVSTVGAAFVGAKVFHTANYYNEDVAGTKTSFAFDTASTTAGTGTSITVSGDD</sequence>
<dbReference type="AlphaFoldDB" id="A0A0F9Q1C0"/>
<proteinExistence type="predicted"/>
<organism evidence="1">
    <name type="scientific">marine sediment metagenome</name>
    <dbReference type="NCBI Taxonomy" id="412755"/>
    <lineage>
        <taxon>unclassified sequences</taxon>
        <taxon>metagenomes</taxon>
        <taxon>ecological metagenomes</taxon>
    </lineage>
</organism>
<reference evidence="1" key="1">
    <citation type="journal article" date="2015" name="Nature">
        <title>Complex archaea that bridge the gap between prokaryotes and eukaryotes.</title>
        <authorList>
            <person name="Spang A."/>
            <person name="Saw J.H."/>
            <person name="Jorgensen S.L."/>
            <person name="Zaremba-Niedzwiedzka K."/>
            <person name="Martijn J."/>
            <person name="Lind A.E."/>
            <person name="van Eijk R."/>
            <person name="Schleper C."/>
            <person name="Guy L."/>
            <person name="Ettema T.J."/>
        </authorList>
    </citation>
    <scope>NUCLEOTIDE SEQUENCE</scope>
</reference>